<organism evidence="2">
    <name type="scientific">Desulfovibrio sp. U5L</name>
    <dbReference type="NCBI Taxonomy" id="596152"/>
    <lineage>
        <taxon>Bacteria</taxon>
        <taxon>Pseudomonadati</taxon>
        <taxon>Thermodesulfobacteriota</taxon>
        <taxon>Desulfovibrionia</taxon>
        <taxon>Desulfovibrionales</taxon>
        <taxon>Desulfovibrionaceae</taxon>
        <taxon>Desulfovibrio</taxon>
    </lineage>
</organism>
<feature type="transmembrane region" description="Helical" evidence="1">
    <location>
        <begin position="277"/>
        <end position="297"/>
    </location>
</feature>
<feature type="transmembrane region" description="Helical" evidence="1">
    <location>
        <begin position="313"/>
        <end position="331"/>
    </location>
</feature>
<dbReference type="HOGENOM" id="CLU_037422_0_0_7"/>
<evidence type="ECO:0008006" key="3">
    <source>
        <dbReference type="Google" id="ProtNLM"/>
    </source>
</evidence>
<accession>I2Q413</accession>
<feature type="transmembrane region" description="Helical" evidence="1">
    <location>
        <begin position="179"/>
        <end position="197"/>
    </location>
</feature>
<reference evidence="2" key="1">
    <citation type="submission" date="2011-11" db="EMBL/GenBank/DDBJ databases">
        <title>Improved High-Quality Draft sequence of Desulfovibrio sp. U5L.</title>
        <authorList>
            <consortium name="US DOE Joint Genome Institute"/>
            <person name="Lucas S."/>
            <person name="Han J."/>
            <person name="Lapidus A."/>
            <person name="Cheng J.-F."/>
            <person name="Goodwin L."/>
            <person name="Pitluck S."/>
            <person name="Peters L."/>
            <person name="Ovchinnikova G."/>
            <person name="Held B."/>
            <person name="Detter J.C."/>
            <person name="Han C."/>
            <person name="Tapia R."/>
            <person name="Land M."/>
            <person name="Hauser L."/>
            <person name="Kyrpides N."/>
            <person name="Ivanova N."/>
            <person name="Pagani I."/>
            <person name="Gabster J."/>
            <person name="Walker C."/>
            <person name="Stolyar S."/>
            <person name="Stahl D."/>
            <person name="Arkin A."/>
            <person name="Dehal P."/>
            <person name="Hazen T."/>
            <person name="Woyke T."/>
        </authorList>
    </citation>
    <scope>NUCLEOTIDE SEQUENCE [LARGE SCALE GENOMIC DNA]</scope>
    <source>
        <strain evidence="2">U5L</strain>
    </source>
</reference>
<gene>
    <name evidence="2" type="ORF">DesU5LDRAFT_2876</name>
</gene>
<feature type="transmembrane region" description="Helical" evidence="1">
    <location>
        <begin position="127"/>
        <end position="147"/>
    </location>
</feature>
<dbReference type="STRING" id="596152.DesU5LDRAFT_2876"/>
<feature type="transmembrane region" description="Helical" evidence="1">
    <location>
        <begin position="209"/>
        <end position="235"/>
    </location>
</feature>
<feature type="transmembrane region" description="Helical" evidence="1">
    <location>
        <begin position="363"/>
        <end position="386"/>
    </location>
</feature>
<dbReference type="eggNOG" id="COG5305">
    <property type="taxonomic scope" value="Bacteria"/>
</dbReference>
<evidence type="ECO:0000313" key="2">
    <source>
        <dbReference type="EMBL" id="EIG54519.1"/>
    </source>
</evidence>
<dbReference type="EMBL" id="JH600068">
    <property type="protein sequence ID" value="EIG54519.1"/>
    <property type="molecule type" value="Genomic_DNA"/>
</dbReference>
<feature type="transmembrane region" description="Helical" evidence="1">
    <location>
        <begin position="154"/>
        <end position="173"/>
    </location>
</feature>
<dbReference type="AlphaFoldDB" id="I2Q413"/>
<feature type="transmembrane region" description="Helical" evidence="1">
    <location>
        <begin position="338"/>
        <end position="357"/>
    </location>
</feature>
<evidence type="ECO:0000256" key="1">
    <source>
        <dbReference type="SAM" id="Phobius"/>
    </source>
</evidence>
<feature type="transmembrane region" description="Helical" evidence="1">
    <location>
        <begin position="247"/>
        <end position="265"/>
    </location>
</feature>
<keyword evidence="1" id="KW-1133">Transmembrane helix</keyword>
<proteinExistence type="predicted"/>
<keyword evidence="1" id="KW-0472">Membrane</keyword>
<keyword evidence="1" id="KW-0812">Transmembrane</keyword>
<name>I2Q413_9BACT</name>
<protein>
    <recommendedName>
        <fullName evidence="3">Glycosyltransferase RgtA/B/C/D-like domain-containing protein</fullName>
    </recommendedName>
</protein>
<sequence>MRPLFEGPGSNRSQPRNHEPCCAMKKRPLFHPFRYPANHLPFEGLRRFLAPPPLALLCILAFGCALRAEQLLWNRSLWLDEAFLALAIVERPLSTLLALPLPYGQTPPPLFLILVKIFSDVAGTSEMALRALPFASACLTLGLWPLLARRHSRAGLLAGAFLLAVSYGGVYYAAEFKPYATEALLSVFFLLAAMRFLEGEPLRHPAGWAALFLLAPWLGFPTVFLLAGLAGGLLAAQGTAPKRLGPAWALLAVGGLSFLAMYGVYARPASATQLRAGYWEAFAAPLPTSLSAFVWYGERASQVLCHFFGLQEPWQGAVLAGLAAIGAMAVLRRDRAYGLVLTLPIAAAVLLSMTGRFPLHERLLIFTLPLCCLLLAEGLVSLGTLFGRVRPALKWLPAAAVLALLVRPTAAAVFDPGTFERQEFRKIGQQILQARADGDAVFVFQAAVPLLEYYGRQDPRLTGFTPLSVTRGDPSSLDEAVRTVKAAGHGWVLFAHVRQREERLLEAAFEDGGAVRQRLAAKGVWAFAFDVKRP</sequence>